<dbReference type="GO" id="GO:0040008">
    <property type="term" value="P:regulation of growth"/>
    <property type="evidence" value="ECO:0007669"/>
    <property type="project" value="InterPro"/>
</dbReference>
<evidence type="ECO:0000313" key="3">
    <source>
        <dbReference type="EMBL" id="OTF90921.1"/>
    </source>
</evidence>
<dbReference type="PANTHER" id="PTHR46446:SF28">
    <property type="entry name" value="TRANSCRIPTION FACTOR PRE5"/>
    <property type="match status" value="1"/>
</dbReference>
<sequence>MFFLEAYVLVMVFGARGLTGSSLLEKSAWKVLEEVCEHLRSFTKETKELNARYHKLLSDIDKDSPQAAIIRSLLDN</sequence>
<feature type="chain" id="PRO_5041060861" evidence="1">
    <location>
        <begin position="18"/>
        <end position="76"/>
    </location>
</feature>
<name>A0A251S192_HELAN</name>
<protein>
    <submittedName>
        <fullName evidence="2">Basic helix-loop-helix leucine zipper transcription factor</fullName>
    </submittedName>
</protein>
<accession>A0A251S192</accession>
<dbReference type="EMBL" id="MNCJ02000331">
    <property type="protein sequence ID" value="KAF5758663.1"/>
    <property type="molecule type" value="Genomic_DNA"/>
</dbReference>
<keyword evidence="4" id="KW-1185">Reference proteome</keyword>
<evidence type="ECO:0000313" key="4">
    <source>
        <dbReference type="Proteomes" id="UP000215914"/>
    </source>
</evidence>
<dbReference type="EMBL" id="CM007905">
    <property type="protein sequence ID" value="OTF90921.1"/>
    <property type="molecule type" value="Genomic_DNA"/>
</dbReference>
<dbReference type="InterPro" id="IPR044293">
    <property type="entry name" value="PRE"/>
</dbReference>
<keyword evidence="1" id="KW-0732">Signal</keyword>
<reference evidence="3" key="2">
    <citation type="submission" date="2017-02" db="EMBL/GenBank/DDBJ databases">
        <title>Sunflower complete genome.</title>
        <authorList>
            <person name="Langlade N."/>
            <person name="Munos S."/>
        </authorList>
    </citation>
    <scope>NUCLEOTIDE SEQUENCE [LARGE SCALE GENOMIC DNA]</scope>
    <source>
        <tissue evidence="3">Leaves</tissue>
    </source>
</reference>
<dbReference type="Proteomes" id="UP000215914">
    <property type="component" value="Chromosome 16"/>
</dbReference>
<evidence type="ECO:0000313" key="2">
    <source>
        <dbReference type="EMBL" id="KAF5758663.1"/>
    </source>
</evidence>
<reference evidence="2" key="3">
    <citation type="submission" date="2020-06" db="EMBL/GenBank/DDBJ databases">
        <title>Helianthus annuus Genome sequencing and assembly Release 2.</title>
        <authorList>
            <person name="Gouzy J."/>
            <person name="Langlade N."/>
            <person name="Munos S."/>
        </authorList>
    </citation>
    <scope>NUCLEOTIDE SEQUENCE</scope>
    <source>
        <tissue evidence="2">Leaves</tissue>
    </source>
</reference>
<evidence type="ECO:0000256" key="1">
    <source>
        <dbReference type="SAM" id="SignalP"/>
    </source>
</evidence>
<dbReference type="Gramene" id="mRNA:HanXRQr2_Chr16g0731821">
    <property type="protein sequence ID" value="mRNA:HanXRQr2_Chr16g0731821"/>
    <property type="gene ID" value="HanXRQr2_Chr16g0731821"/>
</dbReference>
<organism evidence="3 4">
    <name type="scientific">Helianthus annuus</name>
    <name type="common">Common sunflower</name>
    <dbReference type="NCBI Taxonomy" id="4232"/>
    <lineage>
        <taxon>Eukaryota</taxon>
        <taxon>Viridiplantae</taxon>
        <taxon>Streptophyta</taxon>
        <taxon>Embryophyta</taxon>
        <taxon>Tracheophyta</taxon>
        <taxon>Spermatophyta</taxon>
        <taxon>Magnoliopsida</taxon>
        <taxon>eudicotyledons</taxon>
        <taxon>Gunneridae</taxon>
        <taxon>Pentapetalae</taxon>
        <taxon>asterids</taxon>
        <taxon>campanulids</taxon>
        <taxon>Asterales</taxon>
        <taxon>Asteraceae</taxon>
        <taxon>Asteroideae</taxon>
        <taxon>Heliantheae alliance</taxon>
        <taxon>Heliantheae</taxon>
        <taxon>Helianthus</taxon>
    </lineage>
</organism>
<dbReference type="Pfam" id="PF23174">
    <property type="entry name" value="bHLH_ILI"/>
    <property type="match status" value="1"/>
</dbReference>
<dbReference type="PANTHER" id="PTHR46446">
    <property type="entry name" value="TRANSCRIPTION FACTOR PRE"/>
    <property type="match status" value="1"/>
</dbReference>
<dbReference type="GO" id="GO:0006355">
    <property type="term" value="P:regulation of DNA-templated transcription"/>
    <property type="evidence" value="ECO:0007669"/>
    <property type="project" value="InterPro"/>
</dbReference>
<gene>
    <name evidence="3" type="ORF">HannXRQ_Chr16g0504941</name>
    <name evidence="2" type="ORF">HanXRQr2_Chr16g0731821</name>
</gene>
<feature type="signal peptide" evidence="1">
    <location>
        <begin position="1"/>
        <end position="17"/>
    </location>
</feature>
<reference evidence="2 4" key="1">
    <citation type="journal article" date="2017" name="Nature">
        <title>The sunflower genome provides insights into oil metabolism, flowering and Asterid evolution.</title>
        <authorList>
            <person name="Badouin H."/>
            <person name="Gouzy J."/>
            <person name="Grassa C.J."/>
            <person name="Murat F."/>
            <person name="Staton S.E."/>
            <person name="Cottret L."/>
            <person name="Lelandais-Briere C."/>
            <person name="Owens G.L."/>
            <person name="Carrere S."/>
            <person name="Mayjonade B."/>
            <person name="Legrand L."/>
            <person name="Gill N."/>
            <person name="Kane N.C."/>
            <person name="Bowers J.E."/>
            <person name="Hubner S."/>
            <person name="Bellec A."/>
            <person name="Berard A."/>
            <person name="Berges H."/>
            <person name="Blanchet N."/>
            <person name="Boniface M.C."/>
            <person name="Brunel D."/>
            <person name="Catrice O."/>
            <person name="Chaidir N."/>
            <person name="Claudel C."/>
            <person name="Donnadieu C."/>
            <person name="Faraut T."/>
            <person name="Fievet G."/>
            <person name="Helmstetter N."/>
            <person name="King M."/>
            <person name="Knapp S.J."/>
            <person name="Lai Z."/>
            <person name="Le Paslier M.C."/>
            <person name="Lippi Y."/>
            <person name="Lorenzon L."/>
            <person name="Mandel J.R."/>
            <person name="Marage G."/>
            <person name="Marchand G."/>
            <person name="Marquand E."/>
            <person name="Bret-Mestries E."/>
            <person name="Morien E."/>
            <person name="Nambeesan S."/>
            <person name="Nguyen T."/>
            <person name="Pegot-Espagnet P."/>
            <person name="Pouilly N."/>
            <person name="Raftis F."/>
            <person name="Sallet E."/>
            <person name="Schiex T."/>
            <person name="Thomas J."/>
            <person name="Vandecasteele C."/>
            <person name="Vares D."/>
            <person name="Vear F."/>
            <person name="Vautrin S."/>
            <person name="Crespi M."/>
            <person name="Mangin B."/>
            <person name="Burke J.M."/>
            <person name="Salse J."/>
            <person name="Munos S."/>
            <person name="Vincourt P."/>
            <person name="Rieseberg L.H."/>
            <person name="Langlade N.B."/>
        </authorList>
    </citation>
    <scope>NUCLEOTIDE SEQUENCE [LARGE SCALE GENOMIC DNA]</scope>
    <source>
        <strain evidence="4">cv. SF193</strain>
        <tissue evidence="2">Leaves</tissue>
    </source>
</reference>
<dbReference type="InParanoid" id="A0A251S192"/>
<dbReference type="AlphaFoldDB" id="A0A251S192"/>
<dbReference type="GO" id="GO:0046983">
    <property type="term" value="F:protein dimerization activity"/>
    <property type="evidence" value="ECO:0007669"/>
    <property type="project" value="InterPro"/>
</dbReference>
<proteinExistence type="predicted"/>